<keyword evidence="2" id="KW-1185">Reference proteome</keyword>
<reference evidence="2" key="1">
    <citation type="submission" date="2024-06" db="EMBL/GenBank/DDBJ databases">
        <title>Draft Genome Sequences of Epichloe bromicola Strains Isolated from Elymus ciliaris.</title>
        <authorList>
            <consortium name="Epichloe bromicola genome sequencing consortium"/>
            <person name="Miura A."/>
            <person name="Imano S."/>
            <person name="Ashida A."/>
            <person name="Sato I."/>
            <person name="Chiba S."/>
            <person name="Tanaka A."/>
            <person name="Camagna M."/>
            <person name="Takemoto D."/>
        </authorList>
    </citation>
    <scope>NUCLEOTIDE SEQUENCE [LARGE SCALE GENOMIC DNA]</scope>
    <source>
        <strain evidence="2">DP</strain>
    </source>
</reference>
<comment type="caution">
    <text evidence="1">The sequence shown here is derived from an EMBL/GenBank/DDBJ whole genome shotgun (WGS) entry which is preliminary data.</text>
</comment>
<dbReference type="InterPro" id="IPR012340">
    <property type="entry name" value="NA-bd_OB-fold"/>
</dbReference>
<dbReference type="SUPFAM" id="SSF50249">
    <property type="entry name" value="Nucleic acid-binding proteins"/>
    <property type="match status" value="1"/>
</dbReference>
<accession>A0ABQ0CM87</accession>
<proteinExistence type="predicted"/>
<dbReference type="EMBL" id="BAAFGZ010000085">
    <property type="protein sequence ID" value="GAB0134564.1"/>
    <property type="molecule type" value="Genomic_DNA"/>
</dbReference>
<evidence type="ECO:0000313" key="2">
    <source>
        <dbReference type="Proteomes" id="UP001562357"/>
    </source>
</evidence>
<gene>
    <name evidence="1" type="primary">g2929</name>
    <name evidence="1" type="ORF">EsDP_00002929</name>
</gene>
<evidence type="ECO:0000313" key="1">
    <source>
        <dbReference type="EMBL" id="GAB0134564.1"/>
    </source>
</evidence>
<dbReference type="Proteomes" id="UP001562357">
    <property type="component" value="Unassembled WGS sequence"/>
</dbReference>
<name>A0ABQ0CM87_9HYPO</name>
<dbReference type="Gene3D" id="2.40.50.140">
    <property type="entry name" value="Nucleic acid-binding proteins"/>
    <property type="match status" value="1"/>
</dbReference>
<evidence type="ECO:0008006" key="3">
    <source>
        <dbReference type="Google" id="ProtNLM"/>
    </source>
</evidence>
<organism evidence="1 2">
    <name type="scientific">Epichloe bromicola</name>
    <dbReference type="NCBI Taxonomy" id="79588"/>
    <lineage>
        <taxon>Eukaryota</taxon>
        <taxon>Fungi</taxon>
        <taxon>Dikarya</taxon>
        <taxon>Ascomycota</taxon>
        <taxon>Pezizomycotina</taxon>
        <taxon>Sordariomycetes</taxon>
        <taxon>Hypocreomycetidae</taxon>
        <taxon>Hypocreales</taxon>
        <taxon>Clavicipitaceae</taxon>
        <taxon>Epichloe</taxon>
    </lineage>
</organism>
<sequence length="357" mass="39044">MLLRHPKQNAQDMTPKLLILTGPPSRSSMVESSCTITAFEAPFHRLFDLGLDNLDIQTAGSIHPPTAQCAAAWRSLPLTRRPLPTGLGFTQTHAVDVSTFSNGAFFTTADATALGDDDDDDASHEDTSASSDLLTQFCEKSLRVHTSDDTADSQSQSLHLTESFTTSSILSEDERPARARHLSDLGQVPSAKQVASLAPQTITLNIIVGVLSVAQPRTVTTRWGSTLSLVEVLVGDDTAAGFAVTFWVPSDKVAGSDVVALRRQDVVLLENVALHVFRDKVYGQSLRRGLTKLQLLWRADGSGQYSSRRLRAKEGENPQREKTRIVREWVARFVGLDPQARRTRGGSSWDRPPDDTQ</sequence>
<protein>
    <recommendedName>
        <fullName evidence="3">Nucleic acid-binding, OB-fold protein</fullName>
    </recommendedName>
</protein>